<keyword evidence="1" id="KW-1133">Transmembrane helix</keyword>
<protein>
    <submittedName>
        <fullName evidence="3">Nucleotide-diphospho-sugar transferase</fullName>
    </submittedName>
</protein>
<dbReference type="Pfam" id="PF03407">
    <property type="entry name" value="Nucleotid_trans"/>
    <property type="match status" value="1"/>
</dbReference>
<dbReference type="PANTHER" id="PTHR46038:SF29">
    <property type="entry name" value="NUCLEOTIDE-DIPHOSPHO-SUGAR TRANSFERASE DOMAIN-CONTAINING PROTEIN"/>
    <property type="match status" value="1"/>
</dbReference>
<dbReference type="AlphaFoldDB" id="A0AAD8HFW7"/>
<dbReference type="InterPro" id="IPR005069">
    <property type="entry name" value="Nucl-diP-sugar_transferase"/>
</dbReference>
<proteinExistence type="predicted"/>
<keyword evidence="1" id="KW-0472">Membrane</keyword>
<gene>
    <name evidence="3" type="ORF">POM88_042273</name>
</gene>
<dbReference type="PANTHER" id="PTHR46038">
    <property type="entry name" value="EXPRESSED PROTEIN-RELATED"/>
    <property type="match status" value="1"/>
</dbReference>
<dbReference type="InterPro" id="IPR044821">
    <property type="entry name" value="At1g28695/At4g15970-like"/>
</dbReference>
<name>A0AAD8HFW7_9APIA</name>
<evidence type="ECO:0000313" key="4">
    <source>
        <dbReference type="Proteomes" id="UP001237642"/>
    </source>
</evidence>
<reference evidence="3" key="1">
    <citation type="submission" date="2023-02" db="EMBL/GenBank/DDBJ databases">
        <title>Genome of toxic invasive species Heracleum sosnowskyi carries increased number of genes despite the absence of recent whole-genome duplications.</title>
        <authorList>
            <person name="Schelkunov M."/>
            <person name="Shtratnikova V."/>
            <person name="Makarenko M."/>
            <person name="Klepikova A."/>
            <person name="Omelchenko D."/>
            <person name="Novikova G."/>
            <person name="Obukhova E."/>
            <person name="Bogdanov V."/>
            <person name="Penin A."/>
            <person name="Logacheva M."/>
        </authorList>
    </citation>
    <scope>NUCLEOTIDE SEQUENCE</scope>
    <source>
        <strain evidence="3">Hsosn_3</strain>
        <tissue evidence="3">Leaf</tissue>
    </source>
</reference>
<feature type="domain" description="Nucleotide-diphospho-sugar transferase" evidence="2">
    <location>
        <begin position="121"/>
        <end position="322"/>
    </location>
</feature>
<dbReference type="EMBL" id="JAUIZM010000009">
    <property type="protein sequence ID" value="KAK1366712.1"/>
    <property type="molecule type" value="Genomic_DNA"/>
</dbReference>
<evidence type="ECO:0000256" key="1">
    <source>
        <dbReference type="SAM" id="Phobius"/>
    </source>
</evidence>
<evidence type="ECO:0000313" key="3">
    <source>
        <dbReference type="EMBL" id="KAK1366712.1"/>
    </source>
</evidence>
<keyword evidence="3" id="KW-0808">Transferase</keyword>
<keyword evidence="4" id="KW-1185">Reference proteome</keyword>
<comment type="caution">
    <text evidence="3">The sequence shown here is derived from an EMBL/GenBank/DDBJ whole genome shotgun (WGS) entry which is preliminary data.</text>
</comment>
<dbReference type="GO" id="GO:0016740">
    <property type="term" value="F:transferase activity"/>
    <property type="evidence" value="ECO:0007669"/>
    <property type="project" value="UniProtKB-KW"/>
</dbReference>
<organism evidence="3 4">
    <name type="scientific">Heracleum sosnowskyi</name>
    <dbReference type="NCBI Taxonomy" id="360622"/>
    <lineage>
        <taxon>Eukaryota</taxon>
        <taxon>Viridiplantae</taxon>
        <taxon>Streptophyta</taxon>
        <taxon>Embryophyta</taxon>
        <taxon>Tracheophyta</taxon>
        <taxon>Spermatophyta</taxon>
        <taxon>Magnoliopsida</taxon>
        <taxon>eudicotyledons</taxon>
        <taxon>Gunneridae</taxon>
        <taxon>Pentapetalae</taxon>
        <taxon>asterids</taxon>
        <taxon>campanulids</taxon>
        <taxon>Apiales</taxon>
        <taxon>Apiaceae</taxon>
        <taxon>Apioideae</taxon>
        <taxon>apioid superclade</taxon>
        <taxon>Tordylieae</taxon>
        <taxon>Tordyliinae</taxon>
        <taxon>Heracleum</taxon>
    </lineage>
</organism>
<accession>A0AAD8HFW7</accession>
<sequence length="356" mass="41213">MDVQQYRQAQKSHQIVNFSVVSLLFLGFFYIFVCNEANVKLLILPSAFQQAQFLTSSNTSHVASFNITNERDELAEVLAETSTNNKTVIIAMVNKAYVEGDKSMLDIFLDGFWLGEDTRSLVDHLLIVAADQTSYDRCKYLRLHCYKLKTDGVDFVGEKLYMSEDFIKMMWRRTLFLSNVLKHGYNFIFTDTDILWLRNPFPNLIQNQSIDIQISVDVFIGKEWSERGQHINTGFYMINSNNKTIALFDSWYAEKDKSKGWKEQDVLVKLMRKGLFQNLGIKARFLDTVYFSGFCQDSRNVKLVSTVHANCCRSISAKVADLTTVIHDWKSFLTANETMPFRWSPHNGCINSWKHR</sequence>
<evidence type="ECO:0000259" key="2">
    <source>
        <dbReference type="Pfam" id="PF03407"/>
    </source>
</evidence>
<feature type="transmembrane region" description="Helical" evidence="1">
    <location>
        <begin position="15"/>
        <end position="33"/>
    </location>
</feature>
<reference evidence="3" key="2">
    <citation type="submission" date="2023-05" db="EMBL/GenBank/DDBJ databases">
        <authorList>
            <person name="Schelkunov M.I."/>
        </authorList>
    </citation>
    <scope>NUCLEOTIDE SEQUENCE</scope>
    <source>
        <strain evidence="3">Hsosn_3</strain>
        <tissue evidence="3">Leaf</tissue>
    </source>
</reference>
<keyword evidence="1" id="KW-0812">Transmembrane</keyword>
<dbReference type="Proteomes" id="UP001237642">
    <property type="component" value="Unassembled WGS sequence"/>
</dbReference>